<dbReference type="InterPro" id="IPR023997">
    <property type="entry name" value="TonB-dep_OMP_SusC/RagA_CS"/>
</dbReference>
<protein>
    <submittedName>
        <fullName evidence="9">TonB-dependent receptor</fullName>
    </submittedName>
</protein>
<dbReference type="AlphaFoldDB" id="A0A9E6ZVX1"/>
<accession>A0A9E6ZVX1</accession>
<dbReference type="SUPFAM" id="SSF56935">
    <property type="entry name" value="Porins"/>
    <property type="match status" value="1"/>
</dbReference>
<dbReference type="Proteomes" id="UP000831290">
    <property type="component" value="Chromosome"/>
</dbReference>
<keyword evidence="6 7" id="KW-0998">Cell outer membrane</keyword>
<organism evidence="9 10">
    <name type="scientific">Abyssalbus ytuae</name>
    <dbReference type="NCBI Taxonomy" id="2926907"/>
    <lineage>
        <taxon>Bacteria</taxon>
        <taxon>Pseudomonadati</taxon>
        <taxon>Bacteroidota</taxon>
        <taxon>Flavobacteriia</taxon>
        <taxon>Flavobacteriales</taxon>
        <taxon>Flavobacteriaceae</taxon>
        <taxon>Abyssalbus</taxon>
    </lineage>
</organism>
<evidence type="ECO:0000256" key="3">
    <source>
        <dbReference type="ARBA" id="ARBA00022452"/>
    </source>
</evidence>
<evidence type="ECO:0000256" key="5">
    <source>
        <dbReference type="ARBA" id="ARBA00023136"/>
    </source>
</evidence>
<comment type="subcellular location">
    <subcellularLocation>
        <location evidence="1 7">Cell outer membrane</location>
        <topology evidence="1 7">Multi-pass membrane protein</topology>
    </subcellularLocation>
</comment>
<reference evidence="9" key="1">
    <citation type="submission" date="2022-03" db="EMBL/GenBank/DDBJ databases">
        <title>Description of Abyssus ytuae gen. nov., sp. nov., a novel member of the family Flavobacteriaceae isolated from the sediment of Mariana Trench.</title>
        <authorList>
            <person name="Zhang J."/>
            <person name="Xu X."/>
        </authorList>
    </citation>
    <scope>NUCLEOTIDE SEQUENCE</scope>
    <source>
        <strain evidence="9">MT3330</strain>
    </source>
</reference>
<evidence type="ECO:0000256" key="7">
    <source>
        <dbReference type="PROSITE-ProRule" id="PRU01360"/>
    </source>
</evidence>
<keyword evidence="2 7" id="KW-0813">Transport</keyword>
<dbReference type="InterPro" id="IPR039426">
    <property type="entry name" value="TonB-dep_rcpt-like"/>
</dbReference>
<dbReference type="InterPro" id="IPR008969">
    <property type="entry name" value="CarboxyPept-like_regulatory"/>
</dbReference>
<dbReference type="InterPro" id="IPR036942">
    <property type="entry name" value="Beta-barrel_TonB_sf"/>
</dbReference>
<dbReference type="EMBL" id="CP094358">
    <property type="protein sequence ID" value="UOB17776.1"/>
    <property type="molecule type" value="Genomic_DNA"/>
</dbReference>
<name>A0A9E6ZVX1_9FLAO</name>
<keyword evidence="9" id="KW-0675">Receptor</keyword>
<proteinExistence type="inferred from homology"/>
<dbReference type="Gene3D" id="2.170.130.10">
    <property type="entry name" value="TonB-dependent receptor, plug domain"/>
    <property type="match status" value="1"/>
</dbReference>
<dbReference type="GO" id="GO:0009279">
    <property type="term" value="C:cell outer membrane"/>
    <property type="evidence" value="ECO:0007669"/>
    <property type="project" value="UniProtKB-SubCell"/>
</dbReference>
<dbReference type="InterPro" id="IPR012910">
    <property type="entry name" value="Plug_dom"/>
</dbReference>
<evidence type="ECO:0000256" key="1">
    <source>
        <dbReference type="ARBA" id="ARBA00004571"/>
    </source>
</evidence>
<evidence type="ECO:0000256" key="2">
    <source>
        <dbReference type="ARBA" id="ARBA00022448"/>
    </source>
</evidence>
<dbReference type="Pfam" id="PF13715">
    <property type="entry name" value="CarbopepD_reg_2"/>
    <property type="match status" value="1"/>
</dbReference>
<evidence type="ECO:0000256" key="6">
    <source>
        <dbReference type="ARBA" id="ARBA00023237"/>
    </source>
</evidence>
<dbReference type="InterPro" id="IPR037066">
    <property type="entry name" value="Plug_dom_sf"/>
</dbReference>
<dbReference type="Pfam" id="PF07715">
    <property type="entry name" value="Plug"/>
    <property type="match status" value="1"/>
</dbReference>
<keyword evidence="5 7" id="KW-0472">Membrane</keyword>
<evidence type="ECO:0000313" key="10">
    <source>
        <dbReference type="Proteomes" id="UP000831290"/>
    </source>
</evidence>
<sequence>MKKYIIFLMYFIVYFPLLSVGYAQEKVINGTVTDETNVPMPGVNLVIEGTRIGTSTDFDGYYTLEASEGQTISVTYIGYESVRIVVGEASTYNIALQESLNDLDEVVVVGYGTVKKSDITGSIVQVHAEEINEMPVQNALQGIQGKAAGVDITSNARPGEVGIIRIRGNRSIDGSNDPLYVVDGVPLQSGGLEMLNTQDISSIEVLKDASATAIYGSRGANGVVLITTKKGRVGRAQISYDTSISFEKIENLADYFNAGEYVEYRRDALRSAGLYHNGDNNILSYADPQVDFTYFGADPTAWNNILNGYTWVDRDNLIPQTDGNGIPIYNPDNISTHDWGKDVERTGIMYNHNLSVSMGTDKVKAYLSGGYIDQKGTVAGQAYKRYTGLMNLELQAADWFTVGGTLNYNYSIQDYGYAAGGSRGSRTLYEAALGQYPFASPYDSEGNYIFNPGGSPNVINPIRDYEFVTEERTISRTFGSFFGEIRLAEGLRLKSIFGPDIRNFRNGQFQTAESSLRGGGSSSSTNYARLRQSQQVSWTLENLLYYDKAFNDDHVLGVTLLQSSSYFKQETSDMTATNLPYDSQLWYNLQSTNNGELDAWSSGYTKKTLTSYMGRINYSLMDKYLLTVSGRADGASVLSDGNKWDFFPSLAVAWKVENESFMKEANWINQFKLRFGIGNVGNAAIEPYSTAGGLVLLPYVFGDVPANGYVTGYPSGADGQQGSIPNKNLGWERTEQWNLGLDFGLFSNRISGSIDCYVANTHDILLSKTPNSVTGYGSIIINAGKTKNTGIEVVLSTVNIQNDDFRWTSDITFTKNKSEIVELVNGKEDDINNLRFIGQPIDVFYDYKKIGIWQTDDAAEMQVYNDNGADYEAGDIRVEDVNNDGIIDPDNDRQILGSGVPDWTAGLVNTFYFKNFELTAFLYSRWGHMVEGGAVDMSGQFVHRKVDYWTPDNPTNAYPKADYLNSGQPVHYSTMNYQDGSFIKLRYVTLGYNFPVDFTNTIGISNLKLYAQAINPWAYYKTDFLDSDSSFQNSGDNNSTSSLTTKSFVFGLNVTF</sequence>
<keyword evidence="3 7" id="KW-1134">Transmembrane beta strand</keyword>
<evidence type="ECO:0000313" key="9">
    <source>
        <dbReference type="EMBL" id="UOB17776.1"/>
    </source>
</evidence>
<dbReference type="KEGG" id="fbm:MQE35_00415"/>
<gene>
    <name evidence="9" type="ORF">MQE35_00415</name>
</gene>
<dbReference type="InterPro" id="IPR023996">
    <property type="entry name" value="TonB-dep_OMP_SusC/RagA"/>
</dbReference>
<dbReference type="Gene3D" id="2.60.40.1120">
    <property type="entry name" value="Carboxypeptidase-like, regulatory domain"/>
    <property type="match status" value="1"/>
</dbReference>
<comment type="similarity">
    <text evidence="7">Belongs to the TonB-dependent receptor family.</text>
</comment>
<dbReference type="Gene3D" id="2.40.170.20">
    <property type="entry name" value="TonB-dependent receptor, beta-barrel domain"/>
    <property type="match status" value="1"/>
</dbReference>
<dbReference type="NCBIfam" id="TIGR04056">
    <property type="entry name" value="OMP_RagA_SusC"/>
    <property type="match status" value="1"/>
</dbReference>
<feature type="domain" description="TonB-dependent receptor plug" evidence="8">
    <location>
        <begin position="116"/>
        <end position="223"/>
    </location>
</feature>
<dbReference type="RefSeq" id="WP_255843495.1">
    <property type="nucleotide sequence ID" value="NZ_CP094358.1"/>
</dbReference>
<evidence type="ECO:0000259" key="8">
    <source>
        <dbReference type="Pfam" id="PF07715"/>
    </source>
</evidence>
<evidence type="ECO:0000256" key="4">
    <source>
        <dbReference type="ARBA" id="ARBA00022692"/>
    </source>
</evidence>
<keyword evidence="4 7" id="KW-0812">Transmembrane</keyword>
<dbReference type="SUPFAM" id="SSF49464">
    <property type="entry name" value="Carboxypeptidase regulatory domain-like"/>
    <property type="match status" value="1"/>
</dbReference>
<keyword evidence="10" id="KW-1185">Reference proteome</keyword>
<dbReference type="NCBIfam" id="TIGR04057">
    <property type="entry name" value="SusC_RagA_signa"/>
    <property type="match status" value="1"/>
</dbReference>
<dbReference type="PROSITE" id="PS52016">
    <property type="entry name" value="TONB_DEPENDENT_REC_3"/>
    <property type="match status" value="1"/>
</dbReference>